<keyword evidence="7" id="KW-1185">Reference proteome</keyword>
<feature type="domain" description="Death" evidence="4">
    <location>
        <begin position="15"/>
        <end position="93"/>
    </location>
</feature>
<dbReference type="InterPro" id="IPR011029">
    <property type="entry name" value="DEATH-like_dom_sf"/>
</dbReference>
<dbReference type="InterPro" id="IPR017281">
    <property type="entry name" value="Myelin_different_resp_MyD88"/>
</dbReference>
<reference evidence="6 7" key="1">
    <citation type="submission" date="2022-05" db="EMBL/GenBank/DDBJ databases">
        <authorList>
            <consortium name="Genoscope - CEA"/>
            <person name="William W."/>
        </authorList>
    </citation>
    <scope>NUCLEOTIDE SEQUENCE [LARGE SCALE GENOMIC DNA]</scope>
</reference>
<dbReference type="Proteomes" id="UP001159405">
    <property type="component" value="Unassembled WGS sequence"/>
</dbReference>
<dbReference type="PANTHER" id="PTHR15079">
    <property type="entry name" value="MYD88"/>
    <property type="match status" value="1"/>
</dbReference>
<feature type="domain" description="TIR" evidence="5">
    <location>
        <begin position="122"/>
        <end position="254"/>
    </location>
</feature>
<sequence>MDEKLVKDLSFEAHRKMDVLLLPSNPGRDWKTLADKMGYPMETILYFESKKDKGPVMELIKDYEDRGKTISELISFLSEMERFDLIQDLQPFIGMLKLTYVFSKYRCNFWLVSRVSAFSFCERYDGFICYAGPDKSFADEILHYLEKAPYYMKVCIDYRDFLPGADLFETAAKAIEERCNKVLLILSENFHRCEAADFQAKIALSLSPGAKKMILIPILYRPCQIPSTLRFITYLDYTTEHARKYFWNKLLASLGYKSNSTSKGD</sequence>
<evidence type="ECO:0000256" key="2">
    <source>
        <dbReference type="ARBA" id="ARBA00022490"/>
    </source>
</evidence>
<evidence type="ECO:0000256" key="1">
    <source>
        <dbReference type="ARBA" id="ARBA00004496"/>
    </source>
</evidence>
<gene>
    <name evidence="6" type="ORF">PLOB_00021201</name>
</gene>
<evidence type="ECO:0008006" key="8">
    <source>
        <dbReference type="Google" id="ProtNLM"/>
    </source>
</evidence>
<dbReference type="SUPFAM" id="SSF47986">
    <property type="entry name" value="DEATH domain"/>
    <property type="match status" value="1"/>
</dbReference>
<keyword evidence="3" id="KW-0395">Inflammatory response</keyword>
<dbReference type="Gene3D" id="3.40.50.10140">
    <property type="entry name" value="Toll/interleukin-1 receptor homology (TIR) domain"/>
    <property type="match status" value="1"/>
</dbReference>
<evidence type="ECO:0000259" key="5">
    <source>
        <dbReference type="PROSITE" id="PS50104"/>
    </source>
</evidence>
<keyword evidence="2" id="KW-0963">Cytoplasm</keyword>
<dbReference type="InterPro" id="IPR035897">
    <property type="entry name" value="Toll_tir_struct_dom_sf"/>
</dbReference>
<dbReference type="Pfam" id="PF13676">
    <property type="entry name" value="TIR_2"/>
    <property type="match status" value="1"/>
</dbReference>
<evidence type="ECO:0000256" key="3">
    <source>
        <dbReference type="ARBA" id="ARBA00023198"/>
    </source>
</evidence>
<protein>
    <recommendedName>
        <fullName evidence="8">TIR domain-containing protein</fullName>
    </recommendedName>
</protein>
<dbReference type="PROSITE" id="PS50017">
    <property type="entry name" value="DEATH_DOMAIN"/>
    <property type="match status" value="1"/>
</dbReference>
<dbReference type="PANTHER" id="PTHR15079:SF3">
    <property type="entry name" value="MYELOID DIFFERENTIATION PRIMARY RESPONSE PROTEIN MYD88"/>
    <property type="match status" value="1"/>
</dbReference>
<evidence type="ECO:0000313" key="6">
    <source>
        <dbReference type="EMBL" id="CAH3179021.1"/>
    </source>
</evidence>
<comment type="caution">
    <text evidence="6">The sequence shown here is derived from an EMBL/GenBank/DDBJ whole genome shotgun (WGS) entry which is preliminary data.</text>
</comment>
<dbReference type="SMART" id="SM00255">
    <property type="entry name" value="TIR"/>
    <property type="match status" value="1"/>
</dbReference>
<accession>A0ABN8RIC6</accession>
<proteinExistence type="predicted"/>
<comment type="subcellular location">
    <subcellularLocation>
        <location evidence="1">Cytoplasm</location>
    </subcellularLocation>
</comment>
<dbReference type="EMBL" id="CALNXK010000248">
    <property type="protein sequence ID" value="CAH3179021.1"/>
    <property type="molecule type" value="Genomic_DNA"/>
</dbReference>
<dbReference type="InterPro" id="IPR000157">
    <property type="entry name" value="TIR_dom"/>
</dbReference>
<dbReference type="Pfam" id="PF00531">
    <property type="entry name" value="Death"/>
    <property type="match status" value="1"/>
</dbReference>
<evidence type="ECO:0000313" key="7">
    <source>
        <dbReference type="Proteomes" id="UP001159405"/>
    </source>
</evidence>
<dbReference type="InterPro" id="IPR000488">
    <property type="entry name" value="Death_dom"/>
</dbReference>
<dbReference type="SUPFAM" id="SSF52200">
    <property type="entry name" value="Toll/Interleukin receptor TIR domain"/>
    <property type="match status" value="1"/>
</dbReference>
<name>A0ABN8RIC6_9CNID</name>
<evidence type="ECO:0000259" key="4">
    <source>
        <dbReference type="PROSITE" id="PS50017"/>
    </source>
</evidence>
<organism evidence="6 7">
    <name type="scientific">Porites lobata</name>
    <dbReference type="NCBI Taxonomy" id="104759"/>
    <lineage>
        <taxon>Eukaryota</taxon>
        <taxon>Metazoa</taxon>
        <taxon>Cnidaria</taxon>
        <taxon>Anthozoa</taxon>
        <taxon>Hexacorallia</taxon>
        <taxon>Scleractinia</taxon>
        <taxon>Fungiina</taxon>
        <taxon>Poritidae</taxon>
        <taxon>Porites</taxon>
    </lineage>
</organism>
<dbReference type="PROSITE" id="PS50104">
    <property type="entry name" value="TIR"/>
    <property type="match status" value="1"/>
</dbReference>
<dbReference type="Gene3D" id="1.10.533.10">
    <property type="entry name" value="Death Domain, Fas"/>
    <property type="match status" value="1"/>
</dbReference>
<dbReference type="SMART" id="SM00005">
    <property type="entry name" value="DEATH"/>
    <property type="match status" value="1"/>
</dbReference>